<evidence type="ECO:0000313" key="2">
    <source>
        <dbReference type="Proteomes" id="UP000184050"/>
    </source>
</evidence>
<sequence length="38" mass="4296">MLKNIKTGANLKKQSNYKKNATNDCLKIKKCKNNALKS</sequence>
<dbReference type="AlphaFoldDB" id="A0A1M6HTQ4"/>
<dbReference type="STRING" id="1168035.SAMN05444280_11483"/>
<dbReference type="EMBL" id="FQZE01000014">
    <property type="protein sequence ID" value="SHJ25571.1"/>
    <property type="molecule type" value="Genomic_DNA"/>
</dbReference>
<gene>
    <name evidence="1" type="ORF">SAMN05444280_11483</name>
</gene>
<accession>A0A1M6HTQ4</accession>
<evidence type="ECO:0000313" key="1">
    <source>
        <dbReference type="EMBL" id="SHJ25571.1"/>
    </source>
</evidence>
<reference evidence="1 2" key="1">
    <citation type="submission" date="2016-11" db="EMBL/GenBank/DDBJ databases">
        <authorList>
            <person name="Jaros S."/>
            <person name="Januszkiewicz K."/>
            <person name="Wedrychowicz H."/>
        </authorList>
    </citation>
    <scope>NUCLEOTIDE SEQUENCE [LARGE SCALE GENOMIC DNA]</scope>
    <source>
        <strain evidence="1 2">DSM 27063</strain>
    </source>
</reference>
<keyword evidence="2" id="KW-1185">Reference proteome</keyword>
<organism evidence="1 2">
    <name type="scientific">Tangfeifania diversioriginum</name>
    <dbReference type="NCBI Taxonomy" id="1168035"/>
    <lineage>
        <taxon>Bacteria</taxon>
        <taxon>Pseudomonadati</taxon>
        <taxon>Bacteroidota</taxon>
        <taxon>Bacteroidia</taxon>
        <taxon>Marinilabiliales</taxon>
        <taxon>Prolixibacteraceae</taxon>
        <taxon>Tangfeifania</taxon>
    </lineage>
</organism>
<dbReference type="Proteomes" id="UP000184050">
    <property type="component" value="Unassembled WGS sequence"/>
</dbReference>
<name>A0A1M6HTQ4_9BACT</name>
<protein>
    <submittedName>
        <fullName evidence="1">Uncharacterized protein</fullName>
    </submittedName>
</protein>
<proteinExistence type="predicted"/>